<evidence type="ECO:0000313" key="1">
    <source>
        <dbReference type="EMBL" id="KAI3775015.1"/>
    </source>
</evidence>
<reference evidence="1 2" key="2">
    <citation type="journal article" date="2022" name="Mol. Ecol. Resour.">
        <title>The genomes of chicory, endive, great burdock and yacon provide insights into Asteraceae paleo-polyploidization history and plant inulin production.</title>
        <authorList>
            <person name="Fan W."/>
            <person name="Wang S."/>
            <person name="Wang H."/>
            <person name="Wang A."/>
            <person name="Jiang F."/>
            <person name="Liu H."/>
            <person name="Zhao H."/>
            <person name="Xu D."/>
            <person name="Zhang Y."/>
        </authorList>
    </citation>
    <scope>NUCLEOTIDE SEQUENCE [LARGE SCALE GENOMIC DNA]</scope>
    <source>
        <strain evidence="2">cv. Yunnan</strain>
        <tissue evidence="1">Leaves</tissue>
    </source>
</reference>
<comment type="caution">
    <text evidence="1">The sequence shown here is derived from an EMBL/GenBank/DDBJ whole genome shotgun (WGS) entry which is preliminary data.</text>
</comment>
<gene>
    <name evidence="1" type="ORF">L1987_49583</name>
</gene>
<organism evidence="1 2">
    <name type="scientific">Smallanthus sonchifolius</name>
    <dbReference type="NCBI Taxonomy" id="185202"/>
    <lineage>
        <taxon>Eukaryota</taxon>
        <taxon>Viridiplantae</taxon>
        <taxon>Streptophyta</taxon>
        <taxon>Embryophyta</taxon>
        <taxon>Tracheophyta</taxon>
        <taxon>Spermatophyta</taxon>
        <taxon>Magnoliopsida</taxon>
        <taxon>eudicotyledons</taxon>
        <taxon>Gunneridae</taxon>
        <taxon>Pentapetalae</taxon>
        <taxon>asterids</taxon>
        <taxon>campanulids</taxon>
        <taxon>Asterales</taxon>
        <taxon>Asteraceae</taxon>
        <taxon>Asteroideae</taxon>
        <taxon>Heliantheae alliance</taxon>
        <taxon>Millerieae</taxon>
        <taxon>Smallanthus</taxon>
    </lineage>
</organism>
<proteinExistence type="predicted"/>
<keyword evidence="2" id="KW-1185">Reference proteome</keyword>
<protein>
    <submittedName>
        <fullName evidence="1">Uncharacterized protein</fullName>
    </submittedName>
</protein>
<name>A0ACB9FVY5_9ASTR</name>
<sequence>MDVQTSVITTRFLDAFVEKYGIDPSLEPVVPPLGATVRDAPPGMISLYTAFFSFSNFRIPVSVFLESVLSYYEIHLSQVVPLGLIRVYHFDISCRALRIESDVHLFRAFYKPTRVGDWVTFEKRKAPYPSHTLRPPTSLKRWKDHFFFISARAIPFEMHWSPPKESLRDPIPKSREYLKVDYDKLLAVPTALRPFSEHFLVMVGISRNWDDPSVRPVLRYNGERMGLFDRMKLSTTEPIEEDVVPIKPGHKTILEKTKDFIIPPLESGSRRPSKRKVNVGDTSGKEVAAGDESPIAPGGNSTFQADHDYSSEDGSNPSIDLNYAKNFSGSNVDMSAPFVPNWSFHNGTLVESSEQCREFMYSARTPADRARYKNMSTQEVTDVGFSSAVCLLNSYASTNERLLDSVRANRDLKIDLSRAQEKRLELEAENQSLRGAFDSERTVFTSQIATLRGEISRLENERSWLISTGMRQAFEKVRNSDEFLDMLGDLNSLADKVGYNGGLKEGVGLGKKGKRAQDSSQFHADALDRLRELSDKFDNCQFPMSASIASMVGSTIADIQAFLAPK</sequence>
<dbReference type="EMBL" id="CM042033">
    <property type="protein sequence ID" value="KAI3775015.1"/>
    <property type="molecule type" value="Genomic_DNA"/>
</dbReference>
<reference evidence="2" key="1">
    <citation type="journal article" date="2022" name="Mol. Ecol. Resour.">
        <title>The genomes of chicory, endive, great burdock and yacon provide insights into Asteraceae palaeo-polyploidization history and plant inulin production.</title>
        <authorList>
            <person name="Fan W."/>
            <person name="Wang S."/>
            <person name="Wang H."/>
            <person name="Wang A."/>
            <person name="Jiang F."/>
            <person name="Liu H."/>
            <person name="Zhao H."/>
            <person name="Xu D."/>
            <person name="Zhang Y."/>
        </authorList>
    </citation>
    <scope>NUCLEOTIDE SEQUENCE [LARGE SCALE GENOMIC DNA]</scope>
    <source>
        <strain evidence="2">cv. Yunnan</strain>
    </source>
</reference>
<evidence type="ECO:0000313" key="2">
    <source>
        <dbReference type="Proteomes" id="UP001056120"/>
    </source>
</evidence>
<accession>A0ACB9FVY5</accession>
<dbReference type="Proteomes" id="UP001056120">
    <property type="component" value="Linkage Group LG16"/>
</dbReference>